<reference evidence="2 3" key="1">
    <citation type="submission" date="2019-03" db="EMBL/GenBank/DDBJ databases">
        <authorList>
            <person name="Kim M.K.M."/>
        </authorList>
    </citation>
    <scope>NUCLEOTIDE SEQUENCE [LARGE SCALE GENOMIC DNA]</scope>
    <source>
        <strain evidence="2 3">18JY15-6</strain>
    </source>
</reference>
<feature type="transmembrane region" description="Helical" evidence="1">
    <location>
        <begin position="47"/>
        <end position="64"/>
    </location>
</feature>
<sequence>MSKRPWREGIATKNPAFARGMPIWWAWLPVYVGFTIATRWFEDAGSRMGAGGAYGLALLLGAFWQLVDPHDLAERLTVIAGLAVVVGLVLLVPMDGSASLVRDDTRHFVLVVPLIAGLVLAERWRRLRARTVRD</sequence>
<keyword evidence="1" id="KW-0472">Membrane</keyword>
<dbReference type="AlphaFoldDB" id="A0A4R1CL85"/>
<feature type="transmembrane region" description="Helical" evidence="1">
    <location>
        <begin position="76"/>
        <end position="94"/>
    </location>
</feature>
<keyword evidence="3" id="KW-1185">Reference proteome</keyword>
<dbReference type="RefSeq" id="WP_131581385.1">
    <property type="nucleotide sequence ID" value="NZ_SJZJ01000002.1"/>
</dbReference>
<comment type="caution">
    <text evidence="2">The sequence shown here is derived from an EMBL/GenBank/DDBJ whole genome shotgun (WGS) entry which is preliminary data.</text>
</comment>
<accession>A0A4R1CL85</accession>
<feature type="transmembrane region" description="Helical" evidence="1">
    <location>
        <begin position="106"/>
        <end position="124"/>
    </location>
</feature>
<dbReference type="EMBL" id="SJZJ01000002">
    <property type="protein sequence ID" value="TCJ30798.1"/>
    <property type="molecule type" value="Genomic_DNA"/>
</dbReference>
<gene>
    <name evidence="2" type="ORF">EPD65_01815</name>
</gene>
<evidence type="ECO:0000313" key="3">
    <source>
        <dbReference type="Proteomes" id="UP000295453"/>
    </source>
</evidence>
<keyword evidence="1" id="KW-1133">Transmembrane helix</keyword>
<feature type="transmembrane region" description="Helical" evidence="1">
    <location>
        <begin position="21"/>
        <end position="41"/>
    </location>
</feature>
<protein>
    <submittedName>
        <fullName evidence="2">Uncharacterized protein</fullName>
    </submittedName>
</protein>
<proteinExistence type="predicted"/>
<keyword evidence="1" id="KW-0812">Transmembrane</keyword>
<evidence type="ECO:0000313" key="2">
    <source>
        <dbReference type="EMBL" id="TCJ30798.1"/>
    </source>
</evidence>
<organism evidence="2 3">
    <name type="scientific">Nocardioides jejuensis</name>
    <dbReference type="NCBI Taxonomy" id="2502782"/>
    <lineage>
        <taxon>Bacteria</taxon>
        <taxon>Bacillati</taxon>
        <taxon>Actinomycetota</taxon>
        <taxon>Actinomycetes</taxon>
        <taxon>Propionibacteriales</taxon>
        <taxon>Nocardioidaceae</taxon>
        <taxon>Nocardioides</taxon>
    </lineage>
</organism>
<evidence type="ECO:0000256" key="1">
    <source>
        <dbReference type="SAM" id="Phobius"/>
    </source>
</evidence>
<dbReference type="Proteomes" id="UP000295453">
    <property type="component" value="Unassembled WGS sequence"/>
</dbReference>
<name>A0A4R1CL85_9ACTN</name>